<sequence length="174" mass="19935">MEAVRLGTSVVERCTVSWDKLNELEGFRFKNCYCSCVTMGLKGQADETQNVILADMPHFQDKAQDWCTIQIDKSKFRSIYGECQRAREKECDDEEDLVFEFTLHQSSPIWHHKKIAIHDLKPIYASENTTSYGSMFATRADQGGRVGPLQNMNDQLALHLGVLEGLRLRKKFQA</sequence>
<accession>A0A7S2WKA6</accession>
<gene>
    <name evidence="1" type="ORF">QSP1433_LOCUS11577</name>
</gene>
<name>A0A7S2WKA6_9STRA</name>
<organism evidence="1">
    <name type="scientific">Mucochytrium quahogii</name>
    <dbReference type="NCBI Taxonomy" id="96639"/>
    <lineage>
        <taxon>Eukaryota</taxon>
        <taxon>Sar</taxon>
        <taxon>Stramenopiles</taxon>
        <taxon>Bigyra</taxon>
        <taxon>Labyrinthulomycetes</taxon>
        <taxon>Thraustochytrida</taxon>
        <taxon>Thraustochytriidae</taxon>
        <taxon>Mucochytrium</taxon>
    </lineage>
</organism>
<protein>
    <submittedName>
        <fullName evidence="1">Uncharacterized protein</fullName>
    </submittedName>
</protein>
<evidence type="ECO:0000313" key="1">
    <source>
        <dbReference type="EMBL" id="CAD9693051.1"/>
    </source>
</evidence>
<dbReference type="EMBL" id="HBHK01018256">
    <property type="protein sequence ID" value="CAD9693051.1"/>
    <property type="molecule type" value="Transcribed_RNA"/>
</dbReference>
<dbReference type="AlphaFoldDB" id="A0A7S2WKA6"/>
<proteinExistence type="predicted"/>
<reference evidence="1" key="1">
    <citation type="submission" date="2021-01" db="EMBL/GenBank/DDBJ databases">
        <authorList>
            <person name="Corre E."/>
            <person name="Pelletier E."/>
            <person name="Niang G."/>
            <person name="Scheremetjew M."/>
            <person name="Finn R."/>
            <person name="Kale V."/>
            <person name="Holt S."/>
            <person name="Cochrane G."/>
            <person name="Meng A."/>
            <person name="Brown T."/>
            <person name="Cohen L."/>
        </authorList>
    </citation>
    <scope>NUCLEOTIDE SEQUENCE</scope>
    <source>
        <strain evidence="1">NY070348D</strain>
    </source>
</reference>